<reference evidence="1" key="1">
    <citation type="submission" date="2018-04" db="EMBL/GenBank/DDBJ databases">
        <title>Transcriptome assembly of Sipha flava.</title>
        <authorList>
            <person name="Scully E.D."/>
            <person name="Geib S.M."/>
            <person name="Palmer N.A."/>
            <person name="Koch K."/>
            <person name="Bradshaw J."/>
            <person name="Heng-Moss T."/>
            <person name="Sarath G."/>
        </authorList>
    </citation>
    <scope>NUCLEOTIDE SEQUENCE</scope>
</reference>
<gene>
    <name evidence="3" type="primary">LOC112679840</name>
    <name evidence="1" type="ORF">g.171337</name>
</gene>
<proteinExistence type="predicted"/>
<dbReference type="OrthoDB" id="10059816at2759"/>
<sequence length="141" mass="15925">MDSTQDITKVDPVSLIIRYVVVDYEEKSFRIMESFLGFYPLINHGTEDNVNLIYELLNNLDIKRCRGQGYDGASVMSVAYTGVQKRISDVVSSASYIHCTVHNLNFVNSNIAKSSQKVALFFDVVQNTFLFFSKSAPDGHR</sequence>
<reference evidence="3" key="2">
    <citation type="submission" date="2025-04" db="UniProtKB">
        <authorList>
            <consortium name="RefSeq"/>
        </authorList>
    </citation>
    <scope>IDENTIFICATION</scope>
    <source>
        <tissue evidence="3">Whole body</tissue>
    </source>
</reference>
<protein>
    <submittedName>
        <fullName evidence="3">Uncharacterized protein LOC112679840</fullName>
    </submittedName>
</protein>
<evidence type="ECO:0000313" key="1">
    <source>
        <dbReference type="EMBL" id="MBY87156.1"/>
    </source>
</evidence>
<keyword evidence="2" id="KW-1185">Reference proteome</keyword>
<dbReference type="EMBL" id="GGMS01017953">
    <property type="protein sequence ID" value="MBY87156.1"/>
    <property type="molecule type" value="Transcribed_RNA"/>
</dbReference>
<evidence type="ECO:0000313" key="2">
    <source>
        <dbReference type="Proteomes" id="UP000694846"/>
    </source>
</evidence>
<dbReference type="PANTHER" id="PTHR45749:SF21">
    <property type="entry name" value="DUF4371 DOMAIN-CONTAINING PROTEIN"/>
    <property type="match status" value="1"/>
</dbReference>
<dbReference type="Proteomes" id="UP000694846">
    <property type="component" value="Unplaced"/>
</dbReference>
<evidence type="ECO:0000313" key="3">
    <source>
        <dbReference type="RefSeq" id="XP_025405550.1"/>
    </source>
</evidence>
<dbReference type="AlphaFoldDB" id="A0A2S2RAT0"/>
<dbReference type="PANTHER" id="PTHR45749">
    <property type="match status" value="1"/>
</dbReference>
<dbReference type="RefSeq" id="XP_025405550.1">
    <property type="nucleotide sequence ID" value="XM_025549765.1"/>
</dbReference>
<organism evidence="1">
    <name type="scientific">Sipha flava</name>
    <name type="common">yellow sugarcane aphid</name>
    <dbReference type="NCBI Taxonomy" id="143950"/>
    <lineage>
        <taxon>Eukaryota</taxon>
        <taxon>Metazoa</taxon>
        <taxon>Ecdysozoa</taxon>
        <taxon>Arthropoda</taxon>
        <taxon>Hexapoda</taxon>
        <taxon>Insecta</taxon>
        <taxon>Pterygota</taxon>
        <taxon>Neoptera</taxon>
        <taxon>Paraneoptera</taxon>
        <taxon>Hemiptera</taxon>
        <taxon>Sternorrhyncha</taxon>
        <taxon>Aphidomorpha</taxon>
        <taxon>Aphidoidea</taxon>
        <taxon>Aphididae</taxon>
        <taxon>Sipha</taxon>
    </lineage>
</organism>
<accession>A0A2S2RAT0</accession>
<name>A0A2S2RAT0_9HEMI</name>
<dbReference type="GeneID" id="112679840"/>